<keyword evidence="5 6" id="KW-0804">Transcription</keyword>
<dbReference type="PANTHER" id="PTHR43133">
    <property type="entry name" value="RNA POLYMERASE ECF-TYPE SIGMA FACTO"/>
    <property type="match status" value="1"/>
</dbReference>
<evidence type="ECO:0000256" key="5">
    <source>
        <dbReference type="ARBA" id="ARBA00023163"/>
    </source>
</evidence>
<dbReference type="SUPFAM" id="SSF88946">
    <property type="entry name" value="Sigma2 domain of RNA polymerase sigma factors"/>
    <property type="match status" value="1"/>
</dbReference>
<evidence type="ECO:0000259" key="8">
    <source>
        <dbReference type="Pfam" id="PF08281"/>
    </source>
</evidence>
<evidence type="ECO:0000256" key="3">
    <source>
        <dbReference type="ARBA" id="ARBA00023082"/>
    </source>
</evidence>
<keyword evidence="4 6" id="KW-0238">DNA-binding</keyword>
<evidence type="ECO:0000256" key="6">
    <source>
        <dbReference type="RuleBase" id="RU000716"/>
    </source>
</evidence>
<name>A0ABU9XH36_9BACI</name>
<dbReference type="EMBL" id="JBDIML010000003">
    <property type="protein sequence ID" value="MEN2767580.1"/>
    <property type="molecule type" value="Genomic_DNA"/>
</dbReference>
<dbReference type="Pfam" id="PF08281">
    <property type="entry name" value="Sigma70_r4_2"/>
    <property type="match status" value="1"/>
</dbReference>
<dbReference type="Proteomes" id="UP001444625">
    <property type="component" value="Unassembled WGS sequence"/>
</dbReference>
<reference evidence="9 10" key="1">
    <citation type="submission" date="2024-05" db="EMBL/GenBank/DDBJ databases">
        <authorList>
            <person name="Haq I."/>
            <person name="Ullah Z."/>
            <person name="Ahmad R."/>
            <person name="Li M."/>
            <person name="Tong Y."/>
        </authorList>
    </citation>
    <scope>NUCLEOTIDE SEQUENCE [LARGE SCALE GENOMIC DNA]</scope>
    <source>
        <strain evidence="9 10">16A2E</strain>
    </source>
</reference>
<keyword evidence="2 6" id="KW-0805">Transcription regulation</keyword>
<dbReference type="PROSITE" id="PS01063">
    <property type="entry name" value="SIGMA70_ECF"/>
    <property type="match status" value="1"/>
</dbReference>
<dbReference type="InterPro" id="IPR000838">
    <property type="entry name" value="RNA_pol_sigma70_ECF_CS"/>
</dbReference>
<dbReference type="InterPro" id="IPR007627">
    <property type="entry name" value="RNA_pol_sigma70_r2"/>
</dbReference>
<feature type="domain" description="RNA polymerase sigma-70 region 2" evidence="7">
    <location>
        <begin position="42"/>
        <end position="106"/>
    </location>
</feature>
<dbReference type="NCBIfam" id="TIGR02937">
    <property type="entry name" value="sigma70-ECF"/>
    <property type="match status" value="1"/>
</dbReference>
<evidence type="ECO:0000256" key="4">
    <source>
        <dbReference type="ARBA" id="ARBA00023125"/>
    </source>
</evidence>
<organism evidence="9 10">
    <name type="scientific">Ornithinibacillus xuwenensis</name>
    <dbReference type="NCBI Taxonomy" id="3144668"/>
    <lineage>
        <taxon>Bacteria</taxon>
        <taxon>Bacillati</taxon>
        <taxon>Bacillota</taxon>
        <taxon>Bacilli</taxon>
        <taxon>Bacillales</taxon>
        <taxon>Bacillaceae</taxon>
        <taxon>Ornithinibacillus</taxon>
    </lineage>
</organism>
<dbReference type="Gene3D" id="1.10.1740.10">
    <property type="match status" value="1"/>
</dbReference>
<dbReference type="SUPFAM" id="SSF88659">
    <property type="entry name" value="Sigma3 and sigma4 domains of RNA polymerase sigma factors"/>
    <property type="match status" value="1"/>
</dbReference>
<dbReference type="InterPro" id="IPR014284">
    <property type="entry name" value="RNA_pol_sigma-70_dom"/>
</dbReference>
<dbReference type="InterPro" id="IPR013249">
    <property type="entry name" value="RNA_pol_sigma70_r4_t2"/>
</dbReference>
<accession>A0ABU9XH36</accession>
<dbReference type="InterPro" id="IPR039425">
    <property type="entry name" value="RNA_pol_sigma-70-like"/>
</dbReference>
<evidence type="ECO:0000256" key="1">
    <source>
        <dbReference type="ARBA" id="ARBA00010641"/>
    </source>
</evidence>
<dbReference type="PANTHER" id="PTHR43133:SF51">
    <property type="entry name" value="RNA POLYMERASE SIGMA FACTOR"/>
    <property type="match status" value="1"/>
</dbReference>
<dbReference type="InterPro" id="IPR013325">
    <property type="entry name" value="RNA_pol_sigma_r2"/>
</dbReference>
<dbReference type="Pfam" id="PF04542">
    <property type="entry name" value="Sigma70_r2"/>
    <property type="match status" value="1"/>
</dbReference>
<protein>
    <recommendedName>
        <fullName evidence="6">RNA polymerase sigma factor</fullName>
    </recommendedName>
</protein>
<dbReference type="RefSeq" id="WP_345825051.1">
    <property type="nucleotide sequence ID" value="NZ_JBDIML010000003.1"/>
</dbReference>
<keyword evidence="3 6" id="KW-0731">Sigma factor</keyword>
<gene>
    <name evidence="9" type="ORF">ABC228_10305</name>
</gene>
<comment type="similarity">
    <text evidence="1 6">Belongs to the sigma-70 factor family. ECF subfamily.</text>
</comment>
<feature type="domain" description="RNA polymerase sigma factor 70 region 4 type 2" evidence="8">
    <location>
        <begin position="165"/>
        <end position="217"/>
    </location>
</feature>
<evidence type="ECO:0000259" key="7">
    <source>
        <dbReference type="Pfam" id="PF04542"/>
    </source>
</evidence>
<dbReference type="Gene3D" id="1.10.10.10">
    <property type="entry name" value="Winged helix-like DNA-binding domain superfamily/Winged helix DNA-binding domain"/>
    <property type="match status" value="1"/>
</dbReference>
<dbReference type="InterPro" id="IPR013324">
    <property type="entry name" value="RNA_pol_sigma_r3/r4-like"/>
</dbReference>
<comment type="caution">
    <text evidence="9">The sequence shown here is derived from an EMBL/GenBank/DDBJ whole genome shotgun (WGS) entry which is preliminary data.</text>
</comment>
<evidence type="ECO:0000313" key="9">
    <source>
        <dbReference type="EMBL" id="MEN2767580.1"/>
    </source>
</evidence>
<dbReference type="InterPro" id="IPR036388">
    <property type="entry name" value="WH-like_DNA-bd_sf"/>
</dbReference>
<sequence length="250" mass="28625">MIKEFVLDSLVPPIRQDEQDGISNEKLVNRARGGDQEAFSELVRQYRAKAYGWANSVAKDTFLAEDIVQDALLRAFLKLGTLMDSKKFLPWLRQIVRNEAYMKMRRGGPFRNEQPVSGIQTNTLHKDVVDFSNIDSILSFVAYSSSEKARVEGPEEHLIRLEMMESIQTLLHCLSPREKKIFEAHFFEAISPAELASLFDTSTANIYNVLSRSRVKIRKEQIRLSIHAYTKKRADKGLTRKKILPTPPTL</sequence>
<evidence type="ECO:0000313" key="10">
    <source>
        <dbReference type="Proteomes" id="UP001444625"/>
    </source>
</evidence>
<keyword evidence="10" id="KW-1185">Reference proteome</keyword>
<evidence type="ECO:0000256" key="2">
    <source>
        <dbReference type="ARBA" id="ARBA00023015"/>
    </source>
</evidence>
<proteinExistence type="inferred from homology"/>